<gene>
    <name evidence="1" type="ORF">NITMOv2_1880</name>
</gene>
<dbReference type="Proteomes" id="UP000069205">
    <property type="component" value="Chromosome"/>
</dbReference>
<keyword evidence="2" id="KW-1185">Reference proteome</keyword>
<organism evidence="1 2">
    <name type="scientific">Nitrospira moscoviensis</name>
    <dbReference type="NCBI Taxonomy" id="42253"/>
    <lineage>
        <taxon>Bacteria</taxon>
        <taxon>Pseudomonadati</taxon>
        <taxon>Nitrospirota</taxon>
        <taxon>Nitrospiria</taxon>
        <taxon>Nitrospirales</taxon>
        <taxon>Nitrospiraceae</taxon>
        <taxon>Nitrospira</taxon>
    </lineage>
</organism>
<dbReference type="KEGG" id="nmv:NITMOv2_1880"/>
<evidence type="ECO:0000313" key="1">
    <source>
        <dbReference type="EMBL" id="ALA58300.1"/>
    </source>
</evidence>
<dbReference type="RefSeq" id="WP_053379489.1">
    <property type="nucleotide sequence ID" value="NZ_CP011801.1"/>
</dbReference>
<name>A0A0K2GBH0_NITMO</name>
<dbReference type="AlphaFoldDB" id="A0A0K2GBH0"/>
<dbReference type="STRING" id="42253.NITMOv2_1880"/>
<reference evidence="1 2" key="1">
    <citation type="journal article" date="2015" name="Proc. Natl. Acad. Sci. U.S.A.">
        <title>Expanded metabolic versatility of ubiquitous nitrite-oxidizing bacteria from the genus Nitrospira.</title>
        <authorList>
            <person name="Koch H."/>
            <person name="Lucker S."/>
            <person name="Albertsen M."/>
            <person name="Kitzinger K."/>
            <person name="Herbold C."/>
            <person name="Spieck E."/>
            <person name="Nielsen P.H."/>
            <person name="Wagner M."/>
            <person name="Daims H."/>
        </authorList>
    </citation>
    <scope>NUCLEOTIDE SEQUENCE [LARGE SCALE GENOMIC DNA]</scope>
    <source>
        <strain evidence="1 2">NSP M-1</strain>
    </source>
</reference>
<evidence type="ECO:0000313" key="2">
    <source>
        <dbReference type="Proteomes" id="UP000069205"/>
    </source>
</evidence>
<proteinExistence type="predicted"/>
<protein>
    <submittedName>
        <fullName evidence="1">Uncharacterized protein</fullName>
    </submittedName>
</protein>
<sequence length="123" mass="13929">MREVGFLRATKERSAREYGQDIRRALVGLITPLALFRAGPIILPVDIHQKIAAALIARPLNQEGTRHEVRITFYRAVWQGEGIASENTIPPGSQYMEMLKDPVLYQQFFAKLSKAVFLEAFTL</sequence>
<dbReference type="EMBL" id="CP011801">
    <property type="protein sequence ID" value="ALA58300.1"/>
    <property type="molecule type" value="Genomic_DNA"/>
</dbReference>
<accession>A0A0K2GBH0</accession>
<dbReference type="OrthoDB" id="9789433at2"/>
<dbReference type="PATRIC" id="fig|42253.5.peg.1851"/>